<dbReference type="AlphaFoldDB" id="A0A0E0E9P7"/>
<reference evidence="3" key="1">
    <citation type="submission" date="2015-04" db="UniProtKB">
        <authorList>
            <consortium name="EnsemblPlants"/>
        </authorList>
    </citation>
    <scope>IDENTIFICATION</scope>
</reference>
<accession>A0A0E0E9P7</accession>
<evidence type="ECO:0008006" key="5">
    <source>
        <dbReference type="Google" id="ProtNLM"/>
    </source>
</evidence>
<feature type="chain" id="PRO_5002357942" description="Secreted protein" evidence="2">
    <location>
        <begin position="21"/>
        <end position="83"/>
    </location>
</feature>
<organism evidence="3">
    <name type="scientific">Oryza meridionalis</name>
    <dbReference type="NCBI Taxonomy" id="40149"/>
    <lineage>
        <taxon>Eukaryota</taxon>
        <taxon>Viridiplantae</taxon>
        <taxon>Streptophyta</taxon>
        <taxon>Embryophyta</taxon>
        <taxon>Tracheophyta</taxon>
        <taxon>Spermatophyta</taxon>
        <taxon>Magnoliopsida</taxon>
        <taxon>Liliopsida</taxon>
        <taxon>Poales</taxon>
        <taxon>Poaceae</taxon>
        <taxon>BOP clade</taxon>
        <taxon>Oryzoideae</taxon>
        <taxon>Oryzeae</taxon>
        <taxon>Oryzinae</taxon>
        <taxon>Oryza</taxon>
    </lineage>
</organism>
<evidence type="ECO:0000313" key="4">
    <source>
        <dbReference type="Proteomes" id="UP000008021"/>
    </source>
</evidence>
<evidence type="ECO:0000256" key="1">
    <source>
        <dbReference type="SAM" id="MobiDB-lite"/>
    </source>
</evidence>
<reference evidence="3" key="2">
    <citation type="submission" date="2018-05" db="EMBL/GenBank/DDBJ databases">
        <title>OmerRS3 (Oryza meridionalis Reference Sequence Version 3).</title>
        <authorList>
            <person name="Zhang J."/>
            <person name="Kudrna D."/>
            <person name="Lee S."/>
            <person name="Talag J."/>
            <person name="Welchert J."/>
            <person name="Wing R.A."/>
        </authorList>
    </citation>
    <scope>NUCLEOTIDE SEQUENCE [LARGE SCALE GENOMIC DNA]</scope>
    <source>
        <strain evidence="3">cv. OR44</strain>
    </source>
</reference>
<keyword evidence="4" id="KW-1185">Reference proteome</keyword>
<feature type="compositionally biased region" description="Low complexity" evidence="1">
    <location>
        <begin position="20"/>
        <end position="34"/>
    </location>
</feature>
<feature type="signal peptide" evidence="2">
    <location>
        <begin position="1"/>
        <end position="20"/>
    </location>
</feature>
<dbReference type="EnsemblPlants" id="OMERI07G07560.1">
    <property type="protein sequence ID" value="OMERI07G07560.1"/>
    <property type="gene ID" value="OMERI07G07560"/>
</dbReference>
<dbReference type="HOGENOM" id="CLU_2546453_0_0_1"/>
<sequence length="83" mass="8377">MAALTVKAIAVLGASTIAAAGSGNSSSISVSSRGKNASPANKQRQQTTARVAPIRQGSTEVAVRIIGLGPIYSIKISKAHTKC</sequence>
<dbReference type="Proteomes" id="UP000008021">
    <property type="component" value="Chromosome 7"/>
</dbReference>
<protein>
    <recommendedName>
        <fullName evidence="5">Secreted protein</fullName>
    </recommendedName>
</protein>
<name>A0A0E0E9P7_9ORYZ</name>
<feature type="region of interest" description="Disordered" evidence="1">
    <location>
        <begin position="20"/>
        <end position="53"/>
    </location>
</feature>
<keyword evidence="2" id="KW-0732">Signal</keyword>
<feature type="compositionally biased region" description="Polar residues" evidence="1">
    <location>
        <begin position="38"/>
        <end position="49"/>
    </location>
</feature>
<evidence type="ECO:0000313" key="3">
    <source>
        <dbReference type="EnsemblPlants" id="OMERI07G07560.1"/>
    </source>
</evidence>
<evidence type="ECO:0000256" key="2">
    <source>
        <dbReference type="SAM" id="SignalP"/>
    </source>
</evidence>
<proteinExistence type="predicted"/>
<dbReference type="Gramene" id="OMERI07G07560.1">
    <property type="protein sequence ID" value="OMERI07G07560.1"/>
    <property type="gene ID" value="OMERI07G07560"/>
</dbReference>